<evidence type="ECO:0000313" key="4">
    <source>
        <dbReference type="Proteomes" id="UP000320333"/>
    </source>
</evidence>
<dbReference type="EMBL" id="QEAP01000105">
    <property type="protein sequence ID" value="TPX74864.1"/>
    <property type="molecule type" value="Genomic_DNA"/>
</dbReference>
<proteinExistence type="predicted"/>
<feature type="chain" id="PRO_5021461726" description="Tyrosine-protein kinase ephrin type A/B receptor-like domain-containing protein" evidence="2">
    <location>
        <begin position="23"/>
        <end position="1023"/>
    </location>
</feature>
<feature type="transmembrane region" description="Helical" evidence="1">
    <location>
        <begin position="532"/>
        <end position="557"/>
    </location>
</feature>
<feature type="transmembrane region" description="Helical" evidence="1">
    <location>
        <begin position="963"/>
        <end position="982"/>
    </location>
</feature>
<reference evidence="3 4" key="1">
    <citation type="journal article" date="2019" name="Sci. Rep.">
        <title>Comparative genomics of chytrid fungi reveal insights into the obligate biotrophic and pathogenic lifestyle of Synchytrium endobioticum.</title>
        <authorList>
            <person name="van de Vossenberg B.T.L.H."/>
            <person name="Warris S."/>
            <person name="Nguyen H.D.T."/>
            <person name="van Gent-Pelzer M.P.E."/>
            <person name="Joly D.L."/>
            <person name="van de Geest H.C."/>
            <person name="Bonants P.J.M."/>
            <person name="Smith D.S."/>
            <person name="Levesque C.A."/>
            <person name="van der Lee T.A.J."/>
        </authorList>
    </citation>
    <scope>NUCLEOTIDE SEQUENCE [LARGE SCALE GENOMIC DNA]</scope>
    <source>
        <strain evidence="3 4">CBS 675.73</strain>
    </source>
</reference>
<comment type="caution">
    <text evidence="3">The sequence shown here is derived from an EMBL/GenBank/DDBJ whole genome shotgun (WGS) entry which is preliminary data.</text>
</comment>
<dbReference type="STRING" id="246404.A0A507FF50"/>
<dbReference type="GO" id="GO:0036038">
    <property type="term" value="C:MKS complex"/>
    <property type="evidence" value="ECO:0007669"/>
    <property type="project" value="InterPro"/>
</dbReference>
<dbReference type="Proteomes" id="UP000320333">
    <property type="component" value="Unassembled WGS sequence"/>
</dbReference>
<dbReference type="PANTHER" id="PTHR21274:SF0">
    <property type="entry name" value="MECKELIN"/>
    <property type="match status" value="1"/>
</dbReference>
<feature type="signal peptide" evidence="2">
    <location>
        <begin position="1"/>
        <end position="22"/>
    </location>
</feature>
<feature type="transmembrane region" description="Helical" evidence="1">
    <location>
        <begin position="711"/>
        <end position="729"/>
    </location>
</feature>
<keyword evidence="1" id="KW-0812">Transmembrane</keyword>
<keyword evidence="1" id="KW-1133">Transmembrane helix</keyword>
<feature type="transmembrane region" description="Helical" evidence="1">
    <location>
        <begin position="622"/>
        <end position="642"/>
    </location>
</feature>
<dbReference type="GO" id="GO:0060271">
    <property type="term" value="P:cilium assembly"/>
    <property type="evidence" value="ECO:0007669"/>
    <property type="project" value="InterPro"/>
</dbReference>
<accession>A0A507FF50</accession>
<dbReference type="InterPro" id="IPR009030">
    <property type="entry name" value="Growth_fac_rcpt_cys_sf"/>
</dbReference>
<organism evidence="3 4">
    <name type="scientific">Chytriomyces confervae</name>
    <dbReference type="NCBI Taxonomy" id="246404"/>
    <lineage>
        <taxon>Eukaryota</taxon>
        <taxon>Fungi</taxon>
        <taxon>Fungi incertae sedis</taxon>
        <taxon>Chytridiomycota</taxon>
        <taxon>Chytridiomycota incertae sedis</taxon>
        <taxon>Chytridiomycetes</taxon>
        <taxon>Chytridiales</taxon>
        <taxon>Chytriomycetaceae</taxon>
        <taxon>Chytriomyces</taxon>
    </lineage>
</organism>
<feature type="transmembrane region" description="Helical" evidence="1">
    <location>
        <begin position="749"/>
        <end position="770"/>
    </location>
</feature>
<dbReference type="OrthoDB" id="419138at2759"/>
<protein>
    <recommendedName>
        <fullName evidence="5">Tyrosine-protein kinase ephrin type A/B receptor-like domain-containing protein</fullName>
    </recommendedName>
</protein>
<evidence type="ECO:0000256" key="1">
    <source>
        <dbReference type="SAM" id="Phobius"/>
    </source>
</evidence>
<dbReference type="PANTHER" id="PTHR21274">
    <property type="entry name" value="MECKELIN"/>
    <property type="match status" value="1"/>
</dbReference>
<feature type="transmembrane region" description="Helical" evidence="1">
    <location>
        <begin position="578"/>
        <end position="602"/>
    </location>
</feature>
<sequence>MQLTTSLLCLAFLLLASNHVSAQSIASVSLPPFVGGAASTSGAGYCAATEAWDVAELYCRTCGVNQTVSASQLYFGIPGSQHCTCAKGYYLYGGSNLLDSFSACLKCPDNKISSLDQTFCLNCPTDLTIVNGQPTCPCGTYQYLATRDSNNVALSTAECKPCPAGSYPSPDASTCISCPQAGMFVKNIAGTYVCKCNTSLGYIEQPIGSRCVNNTAKLPILASTTIAFQTAMGPSGLANAISNFASDYFANYLESATLFCRNDWNEASCQMLGNMDQCALQFYDTSSTACSLYAQIYQTRPVSKESKVFNRRIGMPWLYYSEIPSQIALVVPNITVNLSNPPKTGVLNFVLAAYSAAGEFLGYQYLKNQFSFCTNSDISDTPWLAVGHNYRVTCKINIANVVNSTLDTIFYDPFLLDDNGKYIPVPVRILNLAQNQYGYDFNYAGDVFTRRFFLIDNISGVSKGKLQVLRVPTSISFSIMKTIENTGQIYLPIMDIMYAERVVNGYIDPADTSVYASPTFEFSMSYGMTMEAFWSSMQVMFSLSTAGLLTAAIYRTLRWSKRNTAPGENMDMQIVGQSVINICGCAGATYFWYLTTICSYWLFFYKGQSTLYLLIPTKKADVYIFTCVLITATVFQTAYIIFKVYIQCKSNIFFFDWEKSRGKLSHSSTASQQSKEDPNGPKNAPVSVWRTIFMANQWHSLQTVRKVSIEFQLVWMYFILEGMGIMYAATAQPNIRNLVRAPRSPILTFAVDALVWIGLAGLQLVFRYLIYDRFYRDRLLQYADLLSIANVSLIVFDEKRHGYYIHGRSVHHAADTNFAELNENLRREENDMVPARGLDHTDQQVFEIFVTPEMRAMYDKIYGIVAASDPFTQMKSANLRLNGAAAKQISRKMKSADEAAVTAHLTVTKFLCNFVDKNFKEFQYTTRDKTFMEKILGATPDVYHGSVFLNDPRSFGHAMLRGIEPAILICYALIFVCADIAFDSVPAAALVIYIIDAALVFVRTHFGERNLSIKTLLDWKFLI</sequence>
<feature type="transmembrane region" description="Helical" evidence="1">
    <location>
        <begin position="988"/>
        <end position="1006"/>
    </location>
</feature>
<gene>
    <name evidence="3" type="ORF">CcCBS67573_g03870</name>
</gene>
<keyword evidence="2" id="KW-0732">Signal</keyword>
<keyword evidence="1" id="KW-0472">Membrane</keyword>
<dbReference type="AlphaFoldDB" id="A0A507FF50"/>
<dbReference type="SUPFAM" id="SSF57184">
    <property type="entry name" value="Growth factor receptor domain"/>
    <property type="match status" value="1"/>
</dbReference>
<evidence type="ECO:0000256" key="2">
    <source>
        <dbReference type="SAM" id="SignalP"/>
    </source>
</evidence>
<keyword evidence="4" id="KW-1185">Reference proteome</keyword>
<evidence type="ECO:0000313" key="3">
    <source>
        <dbReference type="EMBL" id="TPX74864.1"/>
    </source>
</evidence>
<evidence type="ECO:0008006" key="5">
    <source>
        <dbReference type="Google" id="ProtNLM"/>
    </source>
</evidence>
<dbReference type="Pfam" id="PF09773">
    <property type="entry name" value="Meckelin"/>
    <property type="match status" value="1"/>
</dbReference>
<dbReference type="InterPro" id="IPR019170">
    <property type="entry name" value="Meckelin"/>
</dbReference>
<name>A0A507FF50_9FUNG</name>